<sequence>MIARILQRMGDWLANASDPFADRMDAQHIESRIIAGIQDPVRQARLAADKTTDRGASIALHRAADELEAARNAIAQMKRRDRAGDAHIAGVRDLPDVEGE</sequence>
<organism evidence="2 3">
    <name type="scientific">Paracoccus homiensis</name>
    <dbReference type="NCBI Taxonomy" id="364199"/>
    <lineage>
        <taxon>Bacteria</taxon>
        <taxon>Pseudomonadati</taxon>
        <taxon>Pseudomonadota</taxon>
        <taxon>Alphaproteobacteria</taxon>
        <taxon>Rhodobacterales</taxon>
        <taxon>Paracoccaceae</taxon>
        <taxon>Paracoccus</taxon>
    </lineage>
</organism>
<name>A0A1I0IZ17_9RHOB</name>
<dbReference type="STRING" id="364199.SAMN04489858_12026"/>
<accession>A0A1I0IZ17</accession>
<dbReference type="Proteomes" id="UP000199180">
    <property type="component" value="Unassembled WGS sequence"/>
</dbReference>
<dbReference type="AlphaFoldDB" id="A0A1I0IZ17"/>
<protein>
    <submittedName>
        <fullName evidence="2">Uncharacterized protein</fullName>
    </submittedName>
</protein>
<proteinExistence type="predicted"/>
<keyword evidence="3" id="KW-1185">Reference proteome</keyword>
<reference evidence="2 3" key="1">
    <citation type="submission" date="2016-10" db="EMBL/GenBank/DDBJ databases">
        <authorList>
            <person name="de Groot N.N."/>
        </authorList>
    </citation>
    <scope>NUCLEOTIDE SEQUENCE [LARGE SCALE GENOMIC DNA]</scope>
    <source>
        <strain evidence="2 3">DSM 17862</strain>
    </source>
</reference>
<dbReference type="RefSeq" id="WP_139206562.1">
    <property type="nucleotide sequence ID" value="NZ_FOHO01000020.1"/>
</dbReference>
<gene>
    <name evidence="2" type="ORF">SAMN04489858_12026</name>
</gene>
<dbReference type="EMBL" id="FOHO01000020">
    <property type="protein sequence ID" value="SEU02611.1"/>
    <property type="molecule type" value="Genomic_DNA"/>
</dbReference>
<evidence type="ECO:0000256" key="1">
    <source>
        <dbReference type="SAM" id="MobiDB-lite"/>
    </source>
</evidence>
<feature type="region of interest" description="Disordered" evidence="1">
    <location>
        <begin position="81"/>
        <end position="100"/>
    </location>
</feature>
<evidence type="ECO:0000313" key="3">
    <source>
        <dbReference type="Proteomes" id="UP000199180"/>
    </source>
</evidence>
<evidence type="ECO:0000313" key="2">
    <source>
        <dbReference type="EMBL" id="SEU02611.1"/>
    </source>
</evidence>